<evidence type="ECO:0000313" key="2">
    <source>
        <dbReference type="EMBL" id="AXM07527.1"/>
    </source>
</evidence>
<dbReference type="Proteomes" id="UP000226191">
    <property type="component" value="Unassembled WGS sequence"/>
</dbReference>
<dbReference type="EMBL" id="MVCE01000005">
    <property type="protein sequence ID" value="PGF32629.1"/>
    <property type="molecule type" value="Genomic_DNA"/>
</dbReference>
<reference evidence="2 5" key="2">
    <citation type="submission" date="2018-08" db="EMBL/GenBank/DDBJ databases">
        <title>Genome sequencing of Cutibacterium acnes KCOM 1315.</title>
        <authorList>
            <person name="Kook J.-K."/>
            <person name="Park S.-N."/>
            <person name="Lim Y.K."/>
        </authorList>
    </citation>
    <scope>NUCLEOTIDE SEQUENCE [LARGE SCALE GENOMIC DNA]</scope>
    <source>
        <strain evidence="2 5">KCOM 1315</strain>
    </source>
</reference>
<evidence type="ECO:0000313" key="5">
    <source>
        <dbReference type="Proteomes" id="UP000256621"/>
    </source>
</evidence>
<reference evidence="3 4" key="1">
    <citation type="submission" date="2017-02" db="EMBL/GenBank/DDBJ databases">
        <title>Prevalence of linear plasmids in Cutibacterium acnes isolates obtained from cancerous prostatic tissue.</title>
        <authorList>
            <person name="Davidsson S."/>
            <person name="Bruggemann H."/>
        </authorList>
    </citation>
    <scope>NUCLEOTIDE SEQUENCE [LARGE SCALE GENOMIC DNA]</scope>
    <source>
        <strain evidence="3 4">11-78</strain>
    </source>
</reference>
<dbReference type="EMBL" id="CP031442">
    <property type="protein sequence ID" value="AXM07527.1"/>
    <property type="molecule type" value="Genomic_DNA"/>
</dbReference>
<accession>A0A8B2VJU6</accession>
<feature type="region of interest" description="Disordered" evidence="1">
    <location>
        <begin position="24"/>
        <end position="45"/>
    </location>
</feature>
<gene>
    <name evidence="3" type="ORF">B1B09_11080</name>
    <name evidence="2" type="ORF">DXN06_10700</name>
</gene>
<name>A0A8B2VJU6_CUTAC</name>
<evidence type="ECO:0000256" key="1">
    <source>
        <dbReference type="SAM" id="MobiDB-lite"/>
    </source>
</evidence>
<protein>
    <submittedName>
        <fullName evidence="3">Uncharacterized protein</fullName>
    </submittedName>
</protein>
<dbReference type="AlphaFoldDB" id="A0A8B2VJU6"/>
<evidence type="ECO:0000313" key="3">
    <source>
        <dbReference type="EMBL" id="PGF32629.1"/>
    </source>
</evidence>
<evidence type="ECO:0000313" key="4">
    <source>
        <dbReference type="Proteomes" id="UP000226191"/>
    </source>
</evidence>
<dbReference type="Proteomes" id="UP000256621">
    <property type="component" value="Chromosome"/>
</dbReference>
<sequence length="79" mass="8534">MAAVAGPDLERSLGGAHYNPVRSNFYSVSPTNQQGKSGPSDPNNDSAIEWCSIVIRLPTPRSRQCHRKTPQLWPGGVCA</sequence>
<proteinExistence type="predicted"/>
<organism evidence="3 4">
    <name type="scientific">Cutibacterium acnes</name>
    <name type="common">Propionibacterium acnes</name>
    <dbReference type="NCBI Taxonomy" id="1747"/>
    <lineage>
        <taxon>Bacteria</taxon>
        <taxon>Bacillati</taxon>
        <taxon>Actinomycetota</taxon>
        <taxon>Actinomycetes</taxon>
        <taxon>Propionibacteriales</taxon>
        <taxon>Propionibacteriaceae</taxon>
        <taxon>Cutibacterium</taxon>
    </lineage>
</organism>